<dbReference type="Proteomes" id="UP001289374">
    <property type="component" value="Unassembled WGS sequence"/>
</dbReference>
<evidence type="ECO:0000256" key="4">
    <source>
        <dbReference type="RuleBase" id="RU003690"/>
    </source>
</evidence>
<sequence>MVCVLPEYRVEGAAARGGKSISVWDDLTLRTPNLIEGGTNGNVACDMYNRYKEDIKLMKQMGFDSYRFSISWPRILPGMIPFVTLFHWDLPNCLQLEYGGMLSDKIVNDFVEYAELCFQEFGDRVKFWATINEPWTYAVRDKDSYTVARNLLLCHSAAVKSYRTDFKVLEPVIHGQYPESMLQYAESNIVPFSNEEKKSLRNLLIGGLNYYTSYFVAYEQNPPGVGYPADQQIMFSYTDKDGNPVGEPDSEKTTTAISQPDKRALTQKGSVSSRPSCLRSKSNADYYNDPLASAADKPTLIGFESSTGGYYQ</sequence>
<dbReference type="GO" id="GO:0008422">
    <property type="term" value="F:beta-glucosidase activity"/>
    <property type="evidence" value="ECO:0007669"/>
    <property type="project" value="TreeGrafter"/>
</dbReference>
<proteinExistence type="inferred from homology"/>
<comment type="caution">
    <text evidence="6">The sequence shown here is derived from an EMBL/GenBank/DDBJ whole genome shotgun (WGS) entry which is preliminary data.</text>
</comment>
<evidence type="ECO:0000256" key="2">
    <source>
        <dbReference type="ARBA" id="ARBA00022801"/>
    </source>
</evidence>
<name>A0AAE1WJQ9_9LAMI</name>
<reference evidence="6" key="2">
    <citation type="journal article" date="2024" name="Plant">
        <title>Genomic evolution and insights into agronomic trait innovations of Sesamum species.</title>
        <authorList>
            <person name="Miao H."/>
            <person name="Wang L."/>
            <person name="Qu L."/>
            <person name="Liu H."/>
            <person name="Sun Y."/>
            <person name="Le M."/>
            <person name="Wang Q."/>
            <person name="Wei S."/>
            <person name="Zheng Y."/>
            <person name="Lin W."/>
            <person name="Duan Y."/>
            <person name="Cao H."/>
            <person name="Xiong S."/>
            <person name="Wang X."/>
            <person name="Wei L."/>
            <person name="Li C."/>
            <person name="Ma Q."/>
            <person name="Ju M."/>
            <person name="Zhao R."/>
            <person name="Li G."/>
            <person name="Mu C."/>
            <person name="Tian Q."/>
            <person name="Mei H."/>
            <person name="Zhang T."/>
            <person name="Gao T."/>
            <person name="Zhang H."/>
        </authorList>
    </citation>
    <scope>NUCLEOTIDE SEQUENCE</scope>
    <source>
        <strain evidence="6">K16</strain>
    </source>
</reference>
<dbReference type="PANTHER" id="PTHR10353:SF137">
    <property type="entry name" value="MYROSINASE 3-RELATED"/>
    <property type="match status" value="1"/>
</dbReference>
<evidence type="ECO:0000256" key="1">
    <source>
        <dbReference type="ARBA" id="ARBA00010838"/>
    </source>
</evidence>
<dbReference type="GO" id="GO:0005975">
    <property type="term" value="P:carbohydrate metabolic process"/>
    <property type="evidence" value="ECO:0007669"/>
    <property type="project" value="InterPro"/>
</dbReference>
<dbReference type="AlphaFoldDB" id="A0AAE1WJQ9"/>
<keyword evidence="7" id="KW-1185">Reference proteome</keyword>
<accession>A0AAE1WJQ9</accession>
<dbReference type="InterPro" id="IPR001360">
    <property type="entry name" value="Glyco_hydro_1"/>
</dbReference>
<feature type="region of interest" description="Disordered" evidence="5">
    <location>
        <begin position="239"/>
        <end position="282"/>
    </location>
</feature>
<dbReference type="Gene3D" id="3.20.20.80">
    <property type="entry name" value="Glycosidases"/>
    <property type="match status" value="2"/>
</dbReference>
<feature type="compositionally biased region" description="Polar residues" evidence="5">
    <location>
        <begin position="267"/>
        <end position="282"/>
    </location>
</feature>
<dbReference type="InterPro" id="IPR017853">
    <property type="entry name" value="GH"/>
</dbReference>
<evidence type="ECO:0000256" key="3">
    <source>
        <dbReference type="ARBA" id="ARBA00023295"/>
    </source>
</evidence>
<gene>
    <name evidence="6" type="ORF">Sango_1598000</name>
</gene>
<dbReference type="SUPFAM" id="SSF51445">
    <property type="entry name" value="(Trans)glycosidases"/>
    <property type="match status" value="1"/>
</dbReference>
<dbReference type="Pfam" id="PF00232">
    <property type="entry name" value="Glyco_hydro_1"/>
    <property type="match status" value="2"/>
</dbReference>
<reference evidence="6" key="1">
    <citation type="submission" date="2020-06" db="EMBL/GenBank/DDBJ databases">
        <authorList>
            <person name="Li T."/>
            <person name="Hu X."/>
            <person name="Zhang T."/>
            <person name="Song X."/>
            <person name="Zhang H."/>
            <person name="Dai N."/>
            <person name="Sheng W."/>
            <person name="Hou X."/>
            <person name="Wei L."/>
        </authorList>
    </citation>
    <scope>NUCLEOTIDE SEQUENCE</scope>
    <source>
        <strain evidence="6">K16</strain>
        <tissue evidence="6">Leaf</tissue>
    </source>
</reference>
<evidence type="ECO:0000256" key="5">
    <source>
        <dbReference type="SAM" id="MobiDB-lite"/>
    </source>
</evidence>
<dbReference type="PANTHER" id="PTHR10353">
    <property type="entry name" value="GLYCOSYL HYDROLASE"/>
    <property type="match status" value="1"/>
</dbReference>
<comment type="similarity">
    <text evidence="1 4">Belongs to the glycosyl hydrolase 1 family.</text>
</comment>
<keyword evidence="2" id="KW-0378">Hydrolase</keyword>
<organism evidence="6 7">
    <name type="scientific">Sesamum angolense</name>
    <dbReference type="NCBI Taxonomy" id="2727404"/>
    <lineage>
        <taxon>Eukaryota</taxon>
        <taxon>Viridiplantae</taxon>
        <taxon>Streptophyta</taxon>
        <taxon>Embryophyta</taxon>
        <taxon>Tracheophyta</taxon>
        <taxon>Spermatophyta</taxon>
        <taxon>Magnoliopsida</taxon>
        <taxon>eudicotyledons</taxon>
        <taxon>Gunneridae</taxon>
        <taxon>Pentapetalae</taxon>
        <taxon>asterids</taxon>
        <taxon>lamiids</taxon>
        <taxon>Lamiales</taxon>
        <taxon>Pedaliaceae</taxon>
        <taxon>Sesamum</taxon>
    </lineage>
</organism>
<evidence type="ECO:0000313" key="7">
    <source>
        <dbReference type="Proteomes" id="UP001289374"/>
    </source>
</evidence>
<keyword evidence="3" id="KW-0326">Glycosidase</keyword>
<protein>
    <submittedName>
        <fullName evidence="6">Raucaffricine-O-beta-D-glucosidase</fullName>
    </submittedName>
</protein>
<evidence type="ECO:0000313" key="6">
    <source>
        <dbReference type="EMBL" id="KAK4394437.1"/>
    </source>
</evidence>
<dbReference type="EMBL" id="JACGWL010000009">
    <property type="protein sequence ID" value="KAK4394437.1"/>
    <property type="molecule type" value="Genomic_DNA"/>
</dbReference>